<comment type="caution">
    <text evidence="4">The sequence shown here is derived from an EMBL/GenBank/DDBJ whole genome shotgun (WGS) entry which is preliminary data.</text>
</comment>
<organism evidence="4 5">
    <name type="scientific">Microseira wollei NIES-4236</name>
    <dbReference type="NCBI Taxonomy" id="2530354"/>
    <lineage>
        <taxon>Bacteria</taxon>
        <taxon>Bacillati</taxon>
        <taxon>Cyanobacteriota</taxon>
        <taxon>Cyanophyceae</taxon>
        <taxon>Oscillatoriophycideae</taxon>
        <taxon>Aerosakkonematales</taxon>
        <taxon>Aerosakkonemataceae</taxon>
        <taxon>Microseira</taxon>
    </lineage>
</organism>
<evidence type="ECO:0000313" key="4">
    <source>
        <dbReference type="EMBL" id="GET40688.1"/>
    </source>
</evidence>
<name>A0AAV3XDU5_9CYAN</name>
<dbReference type="RefSeq" id="WP_226586738.1">
    <property type="nucleotide sequence ID" value="NZ_BLAY01000097.1"/>
</dbReference>
<dbReference type="InterPro" id="IPR027417">
    <property type="entry name" value="P-loop_NTPase"/>
</dbReference>
<protein>
    <submittedName>
        <fullName evidence="4">Sulfotransferase</fullName>
    </submittedName>
</protein>
<dbReference type="Proteomes" id="UP001050975">
    <property type="component" value="Unassembled WGS sequence"/>
</dbReference>
<keyword evidence="2" id="KW-0808">Transferase</keyword>
<keyword evidence="5" id="KW-1185">Reference proteome</keyword>
<dbReference type="EMBL" id="BLAY01000097">
    <property type="protein sequence ID" value="GET40688.1"/>
    <property type="molecule type" value="Genomic_DNA"/>
</dbReference>
<evidence type="ECO:0000313" key="5">
    <source>
        <dbReference type="Proteomes" id="UP001050975"/>
    </source>
</evidence>
<dbReference type="InterPro" id="IPR000863">
    <property type="entry name" value="Sulfotransferase_dom"/>
</dbReference>
<proteinExistence type="inferred from homology"/>
<sequence length="286" mass="33492">MTLAIKTELFDSNIWNAIKPRNTDIIIATCAKAGTTLTQQIVNLIINGHSNFKYLHDLSPWVEENPEIFFGSLQDKLNHIENLPDRRFFKSHLPFDALPYYPEWKYISIVRDGRDIAFSLYNHFKAQDPKYYQDFGSHFAGSFPEFWDKWVKNEEFPGWMFGTFVKKNWWNARHLPNVLLVHYANLINDKVNEIQRIANFLNIEIDSEKMKTILHESSLEYMSTNWEKFQPPGFLPGAFFGKGKNGRWQDLLTPKQIEEYETMIYEQLGSEFANWLKSGGSLTSSD</sequence>
<feature type="domain" description="Sulfotransferase" evidence="3">
    <location>
        <begin position="23"/>
        <end position="268"/>
    </location>
</feature>
<dbReference type="Pfam" id="PF00685">
    <property type="entry name" value="Sulfotransfer_1"/>
    <property type="match status" value="1"/>
</dbReference>
<accession>A0AAV3XDU5</accession>
<dbReference type="Gene3D" id="3.40.50.300">
    <property type="entry name" value="P-loop containing nucleotide triphosphate hydrolases"/>
    <property type="match status" value="1"/>
</dbReference>
<dbReference type="AlphaFoldDB" id="A0AAV3XDU5"/>
<evidence type="ECO:0000259" key="3">
    <source>
        <dbReference type="Pfam" id="PF00685"/>
    </source>
</evidence>
<dbReference type="PANTHER" id="PTHR11783">
    <property type="entry name" value="SULFOTRANSFERASE SULT"/>
    <property type="match status" value="1"/>
</dbReference>
<evidence type="ECO:0000256" key="2">
    <source>
        <dbReference type="ARBA" id="ARBA00022679"/>
    </source>
</evidence>
<gene>
    <name evidence="4" type="ORF">MiSe_54990</name>
</gene>
<reference evidence="4" key="1">
    <citation type="submission" date="2019-10" db="EMBL/GenBank/DDBJ databases">
        <title>Draft genome sequece of Microseira wollei NIES-4236.</title>
        <authorList>
            <person name="Yamaguchi H."/>
            <person name="Suzuki S."/>
            <person name="Kawachi M."/>
        </authorList>
    </citation>
    <scope>NUCLEOTIDE SEQUENCE</scope>
    <source>
        <strain evidence="4">NIES-4236</strain>
    </source>
</reference>
<comment type="similarity">
    <text evidence="1">Belongs to the sulfotransferase 1 family.</text>
</comment>
<evidence type="ECO:0000256" key="1">
    <source>
        <dbReference type="ARBA" id="ARBA00005771"/>
    </source>
</evidence>
<dbReference type="GO" id="GO:0008146">
    <property type="term" value="F:sulfotransferase activity"/>
    <property type="evidence" value="ECO:0007669"/>
    <property type="project" value="InterPro"/>
</dbReference>
<dbReference type="SUPFAM" id="SSF52540">
    <property type="entry name" value="P-loop containing nucleoside triphosphate hydrolases"/>
    <property type="match status" value="1"/>
</dbReference>